<comment type="caution">
    <text evidence="1">The sequence shown here is derived from an EMBL/GenBank/DDBJ whole genome shotgun (WGS) entry which is preliminary data.</text>
</comment>
<dbReference type="Gene3D" id="2.30.110.10">
    <property type="entry name" value="Electron Transport, Fmn-binding Protein, Chain A"/>
    <property type="match status" value="1"/>
</dbReference>
<organism evidence="1 2">
    <name type="scientific">Nostocoides veronense</name>
    <dbReference type="NCBI Taxonomy" id="330836"/>
    <lineage>
        <taxon>Bacteria</taxon>
        <taxon>Bacillati</taxon>
        <taxon>Actinomycetota</taxon>
        <taxon>Actinomycetes</taxon>
        <taxon>Micrococcales</taxon>
        <taxon>Intrasporangiaceae</taxon>
        <taxon>Nostocoides</taxon>
    </lineage>
</organism>
<name>A0ABN2LTA1_9MICO</name>
<dbReference type="RefSeq" id="WP_344085197.1">
    <property type="nucleotide sequence ID" value="NZ_BAAAPO010000037.1"/>
</dbReference>
<reference evidence="1 2" key="1">
    <citation type="journal article" date="2019" name="Int. J. Syst. Evol. Microbiol.">
        <title>The Global Catalogue of Microorganisms (GCM) 10K type strain sequencing project: providing services to taxonomists for standard genome sequencing and annotation.</title>
        <authorList>
            <consortium name="The Broad Institute Genomics Platform"/>
            <consortium name="The Broad Institute Genome Sequencing Center for Infectious Disease"/>
            <person name="Wu L."/>
            <person name="Ma J."/>
        </authorList>
    </citation>
    <scope>NUCLEOTIDE SEQUENCE [LARGE SCALE GENOMIC DNA]</scope>
    <source>
        <strain evidence="1 2">JCM 15592</strain>
    </source>
</reference>
<evidence type="ECO:0000313" key="1">
    <source>
        <dbReference type="EMBL" id="GAA1798124.1"/>
    </source>
</evidence>
<gene>
    <name evidence="1" type="ORF">GCM10009811_22710</name>
</gene>
<dbReference type="Pfam" id="PF04075">
    <property type="entry name" value="F420H2_quin_red"/>
    <property type="match status" value="1"/>
</dbReference>
<dbReference type="EMBL" id="BAAAPO010000037">
    <property type="protein sequence ID" value="GAA1798124.1"/>
    <property type="molecule type" value="Genomic_DNA"/>
</dbReference>
<sequence>MWADRFYASDSRNSRRLRAMYAGGAGNRTARRFARLWATVFGWGLQPKRWVTLEVAGRASGQPRQFPLGMADLRGRWYLVSMLGECAWVRNVRAADGQAVLIRRGRRPVRLVEVPVTDRARIIQRYLAQVPGARPHIPVAVDAPLADFERVAASTPVFAVHDRVG</sequence>
<keyword evidence="2" id="KW-1185">Reference proteome</keyword>
<accession>A0ABN2LTA1</accession>
<evidence type="ECO:0000313" key="2">
    <source>
        <dbReference type="Proteomes" id="UP001499938"/>
    </source>
</evidence>
<protein>
    <submittedName>
        <fullName evidence="1">Nitroreductase family deazaflavin-dependent oxidoreductase</fullName>
    </submittedName>
</protein>
<dbReference type="InterPro" id="IPR012349">
    <property type="entry name" value="Split_barrel_FMN-bd"/>
</dbReference>
<proteinExistence type="predicted"/>
<dbReference type="InterPro" id="IPR004378">
    <property type="entry name" value="F420H2_quin_Rdtase"/>
</dbReference>
<dbReference type="Proteomes" id="UP001499938">
    <property type="component" value="Unassembled WGS sequence"/>
</dbReference>
<dbReference type="NCBIfam" id="TIGR00026">
    <property type="entry name" value="hi_GC_TIGR00026"/>
    <property type="match status" value="1"/>
</dbReference>